<keyword evidence="3" id="KW-0786">Thiamine pyrophosphate</keyword>
<dbReference type="Gene3D" id="3.40.50.920">
    <property type="match status" value="1"/>
</dbReference>
<evidence type="ECO:0000313" key="6">
    <source>
        <dbReference type="EMBL" id="VFK00882.1"/>
    </source>
</evidence>
<dbReference type="InterPro" id="IPR051157">
    <property type="entry name" value="PDH/Transketolase"/>
</dbReference>
<dbReference type="CDD" id="cd07033">
    <property type="entry name" value="TPP_PYR_DXS_TK_like"/>
    <property type="match status" value="1"/>
</dbReference>
<evidence type="ECO:0000313" key="7">
    <source>
        <dbReference type="EMBL" id="VFK04765.1"/>
    </source>
</evidence>
<evidence type="ECO:0000259" key="4">
    <source>
        <dbReference type="SMART" id="SM00861"/>
    </source>
</evidence>
<dbReference type="SUPFAM" id="SSF52518">
    <property type="entry name" value="Thiamin diphosphate-binding fold (THDP-binding)"/>
    <property type="match status" value="1"/>
</dbReference>
<proteinExistence type="inferred from homology"/>
<dbReference type="PANTHER" id="PTHR43825">
    <property type="entry name" value="PYRUVATE DEHYDROGENASE E1 COMPONENT"/>
    <property type="match status" value="1"/>
</dbReference>
<name>A0A450V7S8_9GAMM</name>
<accession>A0A450V7S8</accession>
<sequence>MSGTRVLSTRAEYGRTLVRLGERSRDLMVLDADLSGSTGTAAFAKRFPNRFFNMGISEQDLVCTAAGMSLAGKITFVSSFAIFATGRCWEQIRNAVALPGCNVNIVATHAGVTVGKDGASHQGLEDIAVMRAIPTMTVIVPSDAVATRKAVEAAAWFDAPVYIRLTREELPVIYSDEQPFRIGVGTQMQSGKDVTLFAVGLMLHSALDAADQLSKEGISARVVDLATVKPVDEYLVTECARETGCVVTAEEHNVCGGLGDAVGEVLLRRHPVPMERVAVRDSFGRSGDPADLLEYFDLTPAAIVAAARRAIERKR</sequence>
<dbReference type="EMBL" id="CAADFI010000208">
    <property type="protein sequence ID" value="VFK00856.1"/>
    <property type="molecule type" value="Genomic_DNA"/>
</dbReference>
<dbReference type="SMART" id="SM00861">
    <property type="entry name" value="Transket_pyr"/>
    <property type="match status" value="1"/>
</dbReference>
<comment type="cofactor">
    <cofactor evidence="1">
        <name>thiamine diphosphate</name>
        <dbReference type="ChEBI" id="CHEBI:58937"/>
    </cofactor>
</comment>
<comment type="similarity">
    <text evidence="2">Belongs to the transketolase family.</text>
</comment>
<reference evidence="6" key="1">
    <citation type="submission" date="2019-02" db="EMBL/GenBank/DDBJ databases">
        <authorList>
            <person name="Gruber-Vodicka R. H."/>
            <person name="Seah K. B. B."/>
        </authorList>
    </citation>
    <scope>NUCLEOTIDE SEQUENCE</scope>
    <source>
        <strain evidence="7">BECK_SA2B12</strain>
        <strain evidence="6">BECK_SA2B15</strain>
        <strain evidence="5">BECK_SA2B20</strain>
    </source>
</reference>
<dbReference type="EMBL" id="CAADFJ010000205">
    <property type="protein sequence ID" value="VFK04765.1"/>
    <property type="molecule type" value="Genomic_DNA"/>
</dbReference>
<dbReference type="AlphaFoldDB" id="A0A450V7S8"/>
<dbReference type="SUPFAM" id="SSF52922">
    <property type="entry name" value="TK C-terminal domain-like"/>
    <property type="match status" value="1"/>
</dbReference>
<dbReference type="Pfam" id="PF02780">
    <property type="entry name" value="Transketolase_C"/>
    <property type="match status" value="1"/>
</dbReference>
<evidence type="ECO:0000256" key="2">
    <source>
        <dbReference type="ARBA" id="ARBA00007131"/>
    </source>
</evidence>
<dbReference type="FunFam" id="3.40.50.970:FF:000129">
    <property type="entry name" value="Transketolase"/>
    <property type="match status" value="1"/>
</dbReference>
<dbReference type="InterPro" id="IPR029061">
    <property type="entry name" value="THDP-binding"/>
</dbReference>
<feature type="domain" description="Transketolase-like pyrimidine-binding" evidence="4">
    <location>
        <begin position="7"/>
        <end position="172"/>
    </location>
</feature>
<dbReference type="EMBL" id="CAADFG010000205">
    <property type="protein sequence ID" value="VFK00882.1"/>
    <property type="molecule type" value="Genomic_DNA"/>
</dbReference>
<dbReference type="PANTHER" id="PTHR43825:SF1">
    <property type="entry name" value="TRANSKETOLASE-LIKE PYRIMIDINE-BINDING DOMAIN-CONTAINING PROTEIN"/>
    <property type="match status" value="1"/>
</dbReference>
<gene>
    <name evidence="6" type="ORF">BECKH772A_GA0070896_102053</name>
    <name evidence="5" type="ORF">BECKH772B_GA0070898_102083</name>
    <name evidence="7" type="ORF">BECKH772C_GA0070978_102053</name>
</gene>
<dbReference type="InterPro" id="IPR009014">
    <property type="entry name" value="Transketo_C/PFOR_II"/>
</dbReference>
<evidence type="ECO:0000256" key="3">
    <source>
        <dbReference type="ARBA" id="ARBA00023052"/>
    </source>
</evidence>
<dbReference type="Gene3D" id="3.40.50.970">
    <property type="match status" value="1"/>
</dbReference>
<protein>
    <submittedName>
        <fullName evidence="6">Transketolase subunit B</fullName>
    </submittedName>
</protein>
<evidence type="ECO:0000256" key="1">
    <source>
        <dbReference type="ARBA" id="ARBA00001964"/>
    </source>
</evidence>
<dbReference type="Pfam" id="PF02779">
    <property type="entry name" value="Transket_pyr"/>
    <property type="match status" value="1"/>
</dbReference>
<evidence type="ECO:0000313" key="5">
    <source>
        <dbReference type="EMBL" id="VFK00856.1"/>
    </source>
</evidence>
<dbReference type="InterPro" id="IPR033248">
    <property type="entry name" value="Transketolase_C"/>
</dbReference>
<organism evidence="6">
    <name type="scientific">Candidatus Kentrum eta</name>
    <dbReference type="NCBI Taxonomy" id="2126337"/>
    <lineage>
        <taxon>Bacteria</taxon>
        <taxon>Pseudomonadati</taxon>
        <taxon>Pseudomonadota</taxon>
        <taxon>Gammaproteobacteria</taxon>
        <taxon>Candidatus Kentrum</taxon>
    </lineage>
</organism>
<dbReference type="InterPro" id="IPR005475">
    <property type="entry name" value="Transketolase-like_Pyr-bd"/>
</dbReference>